<comment type="caution">
    <text evidence="2">The sequence shown here is derived from an EMBL/GenBank/DDBJ whole genome shotgun (WGS) entry which is preliminary data.</text>
</comment>
<evidence type="ECO:0000256" key="1">
    <source>
        <dbReference type="SAM" id="MobiDB-lite"/>
    </source>
</evidence>
<evidence type="ECO:0000313" key="3">
    <source>
        <dbReference type="Proteomes" id="UP000054717"/>
    </source>
</evidence>
<dbReference type="AlphaFoldDB" id="A0A158IBL9"/>
<name>A0A158IBL9_9BURK</name>
<reference evidence="2" key="1">
    <citation type="submission" date="2016-01" db="EMBL/GenBank/DDBJ databases">
        <authorList>
            <person name="Peeters Charlotte."/>
        </authorList>
    </citation>
    <scope>NUCLEOTIDE SEQUENCE</scope>
    <source>
        <strain evidence="2">LMG 22936</strain>
    </source>
</reference>
<organism evidence="2 3">
    <name type="scientific">Caballeronia telluris</name>
    <dbReference type="NCBI Taxonomy" id="326475"/>
    <lineage>
        <taxon>Bacteria</taxon>
        <taxon>Pseudomonadati</taxon>
        <taxon>Pseudomonadota</taxon>
        <taxon>Betaproteobacteria</taxon>
        <taxon>Burkholderiales</taxon>
        <taxon>Burkholderiaceae</taxon>
        <taxon>Caballeronia</taxon>
    </lineage>
</organism>
<dbReference type="STRING" id="326475.AWB66_02919"/>
<proteinExistence type="predicted"/>
<protein>
    <recommendedName>
        <fullName evidence="4">FecR protein domain-containing protein</fullName>
    </recommendedName>
</protein>
<accession>A0A158IBL9</accession>
<keyword evidence="3" id="KW-1185">Reference proteome</keyword>
<dbReference type="RefSeq" id="WP_125469727.1">
    <property type="nucleotide sequence ID" value="NZ_FCNZ02000010.1"/>
</dbReference>
<sequence length="304" mass="32450">MNFQHWSRCGLARWLRHGIGIACLCAAPLAYAGHAILLPEGPVTLVRGTSVFTIDAPLAVEPGDLFSTDAHASAQIEDANGTIVALGAQTRISIDAVPRGVNTDTLGALSLLSGWIKVERGDGDSSGQVKIDTAALRVSMPHGAAVIQASADAASLFIETGGILLTLPDSADAPRSLNAEHYVQRENGKPLEAQARPAPAFVTGLPLAFRDPLASITARMPTQPLAPTHGRVAAYSDIAEWLVSPLTVRRTFVARFRSLVRTETFRTQVRLNLRELPEWRTVLCPPPSAPPRRPGIPKTSEVDS</sequence>
<dbReference type="Proteomes" id="UP000054717">
    <property type="component" value="Unassembled WGS sequence"/>
</dbReference>
<feature type="region of interest" description="Disordered" evidence="1">
    <location>
        <begin position="285"/>
        <end position="304"/>
    </location>
</feature>
<feature type="compositionally biased region" description="Pro residues" evidence="1">
    <location>
        <begin position="285"/>
        <end position="294"/>
    </location>
</feature>
<evidence type="ECO:0000313" key="2">
    <source>
        <dbReference type="EMBL" id="SAL53669.1"/>
    </source>
</evidence>
<evidence type="ECO:0008006" key="4">
    <source>
        <dbReference type="Google" id="ProtNLM"/>
    </source>
</evidence>
<gene>
    <name evidence="2" type="ORF">AWB66_02919</name>
</gene>
<dbReference type="EMBL" id="FCNZ02000010">
    <property type="protein sequence ID" value="SAL53669.1"/>
    <property type="molecule type" value="Genomic_DNA"/>
</dbReference>